<reference evidence="7" key="1">
    <citation type="journal article" date="2020" name="Nat. Genet.">
        <title>Genomic diversifications of five Gossypium allopolyploid species and their impact on cotton improvement.</title>
        <authorList>
            <person name="Chen Z.J."/>
            <person name="Sreedasyam A."/>
            <person name="Ando A."/>
            <person name="Song Q."/>
            <person name="De Santiago L.M."/>
            <person name="Hulse-Kemp A.M."/>
            <person name="Ding M."/>
            <person name="Ye W."/>
            <person name="Kirkbride R.C."/>
            <person name="Jenkins J."/>
            <person name="Plott C."/>
            <person name="Lovell J."/>
            <person name="Lin Y.M."/>
            <person name="Vaughn R."/>
            <person name="Liu B."/>
            <person name="Simpson S."/>
            <person name="Scheffler B.E."/>
            <person name="Wen L."/>
            <person name="Saski C.A."/>
            <person name="Grover C.E."/>
            <person name="Hu G."/>
            <person name="Conover J.L."/>
            <person name="Carlson J.W."/>
            <person name="Shu S."/>
            <person name="Boston L.B."/>
            <person name="Williams M."/>
            <person name="Peterson D.G."/>
            <person name="McGee K."/>
            <person name="Jones D.C."/>
            <person name="Wendel J.F."/>
            <person name="Stelly D.M."/>
            <person name="Grimwood J."/>
            <person name="Schmutz J."/>
        </authorList>
    </citation>
    <scope>NUCLEOTIDE SEQUENCE [LARGE SCALE GENOMIC DNA]</scope>
    <source>
        <strain evidence="7">cv. TM-1</strain>
    </source>
</reference>
<feature type="compositionally biased region" description="Acidic residues" evidence="5">
    <location>
        <begin position="50"/>
        <end position="63"/>
    </location>
</feature>
<dbReference type="InterPro" id="IPR053192">
    <property type="entry name" value="Vacuole_Formation_Reg"/>
</dbReference>
<evidence type="ECO:0000256" key="3">
    <source>
        <dbReference type="ARBA" id="ARBA00022771"/>
    </source>
</evidence>
<dbReference type="Proteomes" id="UP000818029">
    <property type="component" value="Chromosome A06"/>
</dbReference>
<dbReference type="GeneID" id="121230778"/>
<dbReference type="Pfam" id="PF03107">
    <property type="entry name" value="C1_2"/>
    <property type="match status" value="5"/>
</dbReference>
<protein>
    <recommendedName>
        <fullName evidence="6">Phorbol-ester/DAG-type domain-containing protein</fullName>
    </recommendedName>
</protein>
<feature type="domain" description="Phorbol-ester/DAG-type" evidence="6">
    <location>
        <begin position="379"/>
        <end position="433"/>
    </location>
</feature>
<evidence type="ECO:0000256" key="1">
    <source>
        <dbReference type="ARBA" id="ARBA00022723"/>
    </source>
</evidence>
<keyword evidence="2" id="KW-0677">Repeat</keyword>
<accession>A0ABM3BYG1</accession>
<keyword evidence="1" id="KW-0479">Metal-binding</keyword>
<sequence>MEMKNENESVSENKNESENKTANKSESENESVSENKNESENKTVNKSESENESVSESESESENESGNKNVSEKKSESESESENENKSASENKGENESASESENESMSENKGENESVGVGENENERHNKSVQKISHPFHEEHPLVLVAEQSNEGLKAYCDGCRELLSTPCFTCIHCNYHLHKQCAEVPLYLPNHPLHPQHSHLGLFLRQRPYPNDQVVYGCALCKEKRNMFFYECYSCYFSLDIKCAKLSSSYKFNQQSKHHIHKHSLIFIESPMAIDVLKEFNCSWCYEPLTNFVYFCSECPILFILHKKCLDELPTEINHPSHHIHPLFLYHRVRDLFCNLCQKQHSGPFYGCSLCHFNINIGCALPMSIVEDKSRHQHPFTLLRRRGSFICDACDTEGNFVSYICSTCNIMVHKKCTSLPRIIKFSRHDHCIFHKYFLKDLTRQVCKICFKEVKLDRGSYSCRKPGCNYVVHVNCVLEDDDLYKVIEEEKQWEELYEKSMQSSIIHVIEVNEAREATKIEHFSHQHCLVLANKMEREIERKCDGCMLSISPLFYYCSECPFFLHKTCVELPRIKQHWFRQSNATLNFKGFLKCSFCCRPCSGFFYTIRRYLQMCLMCAKVADIIECEGHQHFLFFDFKCKENCNGCGIRCWHGAFKCGKCKFVLDFACLTLPHSSFHKIDEHMLKLTYHDDKEKSYCDICEQERDPSLWYYSCSICDTSAHPKCVLGQFPFLNDGITWDDVDHPHTHDLNFFRKAKGYPECFRCGKLCQEEILKCGESTCNYIIHCKCRDY</sequence>
<evidence type="ECO:0000256" key="2">
    <source>
        <dbReference type="ARBA" id="ARBA00022737"/>
    </source>
</evidence>
<feature type="domain" description="Phorbol-ester/DAG-type" evidence="6">
    <location>
        <begin position="140"/>
        <end position="185"/>
    </location>
</feature>
<keyword evidence="3" id="KW-0863">Zinc-finger</keyword>
<evidence type="ECO:0000259" key="6">
    <source>
        <dbReference type="PROSITE" id="PS50081"/>
    </source>
</evidence>
<feature type="compositionally biased region" description="Basic and acidic residues" evidence="5">
    <location>
        <begin position="70"/>
        <end position="95"/>
    </location>
</feature>
<dbReference type="PANTHER" id="PTHR32410">
    <property type="entry name" value="CYSTEINE/HISTIDINE-RICH C1 DOMAIN FAMILY PROTEIN"/>
    <property type="match status" value="1"/>
</dbReference>
<dbReference type="RefSeq" id="XP_040972099.1">
    <property type="nucleotide sequence ID" value="XM_041116165.1"/>
</dbReference>
<dbReference type="SUPFAM" id="SSF57889">
    <property type="entry name" value="Cysteine-rich domain"/>
    <property type="match status" value="6"/>
</dbReference>
<dbReference type="InterPro" id="IPR004146">
    <property type="entry name" value="DC1"/>
</dbReference>
<proteinExistence type="predicted"/>
<reference evidence="8" key="2">
    <citation type="submission" date="2025-08" db="UniProtKB">
        <authorList>
            <consortium name="RefSeq"/>
        </authorList>
    </citation>
    <scope>IDENTIFICATION</scope>
</reference>
<keyword evidence="4" id="KW-0862">Zinc</keyword>
<dbReference type="InterPro" id="IPR046349">
    <property type="entry name" value="C1-like_sf"/>
</dbReference>
<dbReference type="SMART" id="SM00249">
    <property type="entry name" value="PHD"/>
    <property type="match status" value="5"/>
</dbReference>
<evidence type="ECO:0000313" key="8">
    <source>
        <dbReference type="RefSeq" id="XP_040972099.1"/>
    </source>
</evidence>
<keyword evidence="7" id="KW-1185">Reference proteome</keyword>
<feature type="compositionally biased region" description="Basic and acidic residues" evidence="5">
    <location>
        <begin position="1"/>
        <end position="49"/>
    </location>
</feature>
<gene>
    <name evidence="8" type="primary">LOC121230778</name>
</gene>
<evidence type="ECO:0000256" key="4">
    <source>
        <dbReference type="ARBA" id="ARBA00022833"/>
    </source>
</evidence>
<dbReference type="InterPro" id="IPR002219">
    <property type="entry name" value="PKC_DAG/PE"/>
</dbReference>
<dbReference type="InterPro" id="IPR001965">
    <property type="entry name" value="Znf_PHD"/>
</dbReference>
<dbReference type="PANTHER" id="PTHR32410:SF216">
    <property type="entry name" value="PHORBOL-ESTER_DAG-TYPE DOMAIN-CONTAINING PROTEIN"/>
    <property type="match status" value="1"/>
</dbReference>
<name>A0ABM3BYG1_GOSHI</name>
<evidence type="ECO:0000256" key="5">
    <source>
        <dbReference type="SAM" id="MobiDB-lite"/>
    </source>
</evidence>
<dbReference type="PROSITE" id="PS50081">
    <property type="entry name" value="ZF_DAG_PE_2"/>
    <property type="match status" value="2"/>
</dbReference>
<organism evidence="7 8">
    <name type="scientific">Gossypium hirsutum</name>
    <name type="common">Upland cotton</name>
    <name type="synonym">Gossypium mexicanum</name>
    <dbReference type="NCBI Taxonomy" id="3635"/>
    <lineage>
        <taxon>Eukaryota</taxon>
        <taxon>Viridiplantae</taxon>
        <taxon>Streptophyta</taxon>
        <taxon>Embryophyta</taxon>
        <taxon>Tracheophyta</taxon>
        <taxon>Spermatophyta</taxon>
        <taxon>Magnoliopsida</taxon>
        <taxon>eudicotyledons</taxon>
        <taxon>Gunneridae</taxon>
        <taxon>Pentapetalae</taxon>
        <taxon>rosids</taxon>
        <taxon>malvids</taxon>
        <taxon>Malvales</taxon>
        <taxon>Malvaceae</taxon>
        <taxon>Malvoideae</taxon>
        <taxon>Gossypium</taxon>
    </lineage>
</organism>
<feature type="region of interest" description="Disordered" evidence="5">
    <location>
        <begin position="1"/>
        <end position="128"/>
    </location>
</feature>
<evidence type="ECO:0000313" key="7">
    <source>
        <dbReference type="Proteomes" id="UP000818029"/>
    </source>
</evidence>